<dbReference type="SUPFAM" id="SSF50494">
    <property type="entry name" value="Trypsin-like serine proteases"/>
    <property type="match status" value="1"/>
</dbReference>
<dbReference type="EMBL" id="LCAU01000001">
    <property type="protein sequence ID" value="KKR98775.1"/>
    <property type="molecule type" value="Genomic_DNA"/>
</dbReference>
<sequence>MIFMDDLKQQRTILFIFLSLAGVVGLLTGAVGGALSVLSLSDSAWLREKIKFESTTEQQIVNLMQEESATIDVVEHVTPAVVSIIVKKRLSDLPTATFPFLDDVSFFSSSKGSISESDPWVEIGGGTGFFITTDGLLVTNRHVVEDEKAQYTVMTNDGKEYVAEIVDLDPFYDIAVLKVLNQTFPTVVFGHADSIRIGQTVIAIGNTLSEYRNTVTKGVVSGINRRVSAYDFTRGGEIIEGAIQTDAAINPGNSGGPLINLKGEVIGMNTAISAEGEGVGFAIPIEEVKQVVISVERFGHIVRPWLGVRFVMVTETMAEEQHLPVDQGAWLVPDEKTSDPAVIPKSPADIAGLKSGDIILRVNEKELDEEYTLADAIRTLEAGDAVMITVQRGEEIFDVQVTLTEFIDEEQKL</sequence>
<dbReference type="Gene3D" id="2.30.42.10">
    <property type="match status" value="1"/>
</dbReference>
<dbReference type="PROSITE" id="PS50106">
    <property type="entry name" value="PDZ"/>
    <property type="match status" value="1"/>
</dbReference>
<name>A0A0G0XPN5_9BACT</name>
<dbReference type="Gene3D" id="2.40.10.10">
    <property type="entry name" value="Trypsin-like serine proteases"/>
    <property type="match status" value="2"/>
</dbReference>
<dbReference type="PRINTS" id="PR00834">
    <property type="entry name" value="PROTEASES2C"/>
</dbReference>
<gene>
    <name evidence="6" type="ORF">UU48_C0001G0130</name>
</gene>
<feature type="transmembrane region" description="Helical" evidence="4">
    <location>
        <begin position="12"/>
        <end position="38"/>
    </location>
</feature>
<keyword evidence="3" id="KW-0378">Hydrolase</keyword>
<proteinExistence type="inferred from homology"/>
<protein>
    <submittedName>
        <fullName evidence="6">Protease Do</fullName>
    </submittedName>
</protein>
<reference evidence="6 7" key="1">
    <citation type="journal article" date="2015" name="Nature">
        <title>rRNA introns, odd ribosomes, and small enigmatic genomes across a large radiation of phyla.</title>
        <authorList>
            <person name="Brown C.T."/>
            <person name="Hug L.A."/>
            <person name="Thomas B.C."/>
            <person name="Sharon I."/>
            <person name="Castelle C.J."/>
            <person name="Singh A."/>
            <person name="Wilkins M.J."/>
            <person name="Williams K.H."/>
            <person name="Banfield J.F."/>
        </authorList>
    </citation>
    <scope>NUCLEOTIDE SEQUENCE [LARGE SCALE GENOMIC DNA]</scope>
</reference>
<evidence type="ECO:0000256" key="3">
    <source>
        <dbReference type="ARBA" id="ARBA00022801"/>
    </source>
</evidence>
<dbReference type="SMART" id="SM00228">
    <property type="entry name" value="PDZ"/>
    <property type="match status" value="1"/>
</dbReference>
<feature type="domain" description="PDZ" evidence="5">
    <location>
        <begin position="342"/>
        <end position="381"/>
    </location>
</feature>
<dbReference type="Pfam" id="PF13365">
    <property type="entry name" value="Trypsin_2"/>
    <property type="match status" value="1"/>
</dbReference>
<dbReference type="InterPro" id="IPR043504">
    <property type="entry name" value="Peptidase_S1_PA_chymotrypsin"/>
</dbReference>
<evidence type="ECO:0000256" key="1">
    <source>
        <dbReference type="ARBA" id="ARBA00010541"/>
    </source>
</evidence>
<organism evidence="6 7">
    <name type="scientific">Candidatus Uhrbacteria bacterium GW2011_GWF2_41_16</name>
    <dbReference type="NCBI Taxonomy" id="1618997"/>
    <lineage>
        <taxon>Bacteria</taxon>
        <taxon>Candidatus Uhriibacteriota</taxon>
    </lineage>
</organism>
<dbReference type="PANTHER" id="PTHR43343:SF3">
    <property type="entry name" value="PROTEASE DO-LIKE 8, CHLOROPLASTIC"/>
    <property type="match status" value="1"/>
</dbReference>
<dbReference type="GO" id="GO:0004252">
    <property type="term" value="F:serine-type endopeptidase activity"/>
    <property type="evidence" value="ECO:0007669"/>
    <property type="project" value="InterPro"/>
</dbReference>
<dbReference type="InterPro" id="IPR009003">
    <property type="entry name" value="Peptidase_S1_PA"/>
</dbReference>
<evidence type="ECO:0000259" key="5">
    <source>
        <dbReference type="PROSITE" id="PS50106"/>
    </source>
</evidence>
<comment type="similarity">
    <text evidence="1">Belongs to the peptidase S1C family.</text>
</comment>
<dbReference type="PANTHER" id="PTHR43343">
    <property type="entry name" value="PEPTIDASE S12"/>
    <property type="match status" value="1"/>
</dbReference>
<dbReference type="GO" id="GO:0006508">
    <property type="term" value="P:proteolysis"/>
    <property type="evidence" value="ECO:0007669"/>
    <property type="project" value="UniProtKB-KW"/>
</dbReference>
<evidence type="ECO:0000313" key="7">
    <source>
        <dbReference type="Proteomes" id="UP000034746"/>
    </source>
</evidence>
<evidence type="ECO:0000256" key="4">
    <source>
        <dbReference type="SAM" id="Phobius"/>
    </source>
</evidence>
<keyword evidence="4" id="KW-0812">Transmembrane</keyword>
<dbReference type="InterPro" id="IPR001478">
    <property type="entry name" value="PDZ"/>
</dbReference>
<dbReference type="Proteomes" id="UP000034746">
    <property type="component" value="Unassembled WGS sequence"/>
</dbReference>
<keyword evidence="2 6" id="KW-0645">Protease</keyword>
<dbReference type="CDD" id="cd06779">
    <property type="entry name" value="cpPDZ_Deg_HtrA-like"/>
    <property type="match status" value="1"/>
</dbReference>
<dbReference type="InterPro" id="IPR036034">
    <property type="entry name" value="PDZ_sf"/>
</dbReference>
<keyword evidence="4" id="KW-0472">Membrane</keyword>
<dbReference type="InterPro" id="IPR001940">
    <property type="entry name" value="Peptidase_S1C"/>
</dbReference>
<comment type="caution">
    <text evidence="6">The sequence shown here is derived from an EMBL/GenBank/DDBJ whole genome shotgun (WGS) entry which is preliminary data.</text>
</comment>
<dbReference type="InterPro" id="IPR051201">
    <property type="entry name" value="Chloro_Bact_Ser_Proteases"/>
</dbReference>
<accession>A0A0G0XPN5</accession>
<evidence type="ECO:0000256" key="2">
    <source>
        <dbReference type="ARBA" id="ARBA00022670"/>
    </source>
</evidence>
<evidence type="ECO:0000313" key="6">
    <source>
        <dbReference type="EMBL" id="KKR98775.1"/>
    </source>
</evidence>
<dbReference type="AlphaFoldDB" id="A0A0G0XPN5"/>
<dbReference type="Pfam" id="PF13180">
    <property type="entry name" value="PDZ_2"/>
    <property type="match status" value="1"/>
</dbReference>
<keyword evidence="4" id="KW-1133">Transmembrane helix</keyword>
<dbReference type="SUPFAM" id="SSF50156">
    <property type="entry name" value="PDZ domain-like"/>
    <property type="match status" value="1"/>
</dbReference>